<proteinExistence type="predicted"/>
<dbReference type="InterPro" id="IPR005135">
    <property type="entry name" value="Endo/exonuclease/phosphatase"/>
</dbReference>
<dbReference type="SUPFAM" id="SSF56219">
    <property type="entry name" value="DNase I-like"/>
    <property type="match status" value="1"/>
</dbReference>
<evidence type="ECO:0000313" key="4">
    <source>
        <dbReference type="Proteomes" id="UP000015101"/>
    </source>
</evidence>
<evidence type="ECO:0000313" key="2">
    <source>
        <dbReference type="EMBL" id="ESO07572.1"/>
    </source>
</evidence>
<dbReference type="STRING" id="6412.T1F2N7"/>
<reference evidence="3" key="3">
    <citation type="submission" date="2015-06" db="UniProtKB">
        <authorList>
            <consortium name="EnsemblMetazoa"/>
        </authorList>
    </citation>
    <scope>IDENTIFICATION</scope>
</reference>
<evidence type="ECO:0000259" key="1">
    <source>
        <dbReference type="Pfam" id="PF14529"/>
    </source>
</evidence>
<dbReference type="RefSeq" id="XP_009014183.1">
    <property type="nucleotide sequence ID" value="XM_009015935.1"/>
</dbReference>
<dbReference type="PANTHER" id="PTHR33273:SF4">
    <property type="entry name" value="ENDONUCLEASE_EXONUCLEASE_PHOSPHATASE DOMAIN-CONTAINING PROTEIN"/>
    <property type="match status" value="1"/>
</dbReference>
<dbReference type="InterPro" id="IPR036691">
    <property type="entry name" value="Endo/exonu/phosph_ase_sf"/>
</dbReference>
<keyword evidence="4" id="KW-1185">Reference proteome</keyword>
<reference evidence="2 4" key="2">
    <citation type="journal article" date="2013" name="Nature">
        <title>Insights into bilaterian evolution from three spiralian genomes.</title>
        <authorList>
            <person name="Simakov O."/>
            <person name="Marletaz F."/>
            <person name="Cho S.J."/>
            <person name="Edsinger-Gonzales E."/>
            <person name="Havlak P."/>
            <person name="Hellsten U."/>
            <person name="Kuo D.H."/>
            <person name="Larsson T."/>
            <person name="Lv J."/>
            <person name="Arendt D."/>
            <person name="Savage R."/>
            <person name="Osoegawa K."/>
            <person name="de Jong P."/>
            <person name="Grimwood J."/>
            <person name="Chapman J.A."/>
            <person name="Shapiro H."/>
            <person name="Aerts A."/>
            <person name="Otillar R.P."/>
            <person name="Terry A.Y."/>
            <person name="Boore J.L."/>
            <person name="Grigoriev I.V."/>
            <person name="Lindberg D.R."/>
            <person name="Seaver E.C."/>
            <person name="Weisblat D.A."/>
            <person name="Putnam N.H."/>
            <person name="Rokhsar D.S."/>
        </authorList>
    </citation>
    <scope>NUCLEOTIDE SEQUENCE</scope>
</reference>
<dbReference type="HOGENOM" id="CLU_052417_0_0_1"/>
<accession>T1F2N7</accession>
<dbReference type="Gene3D" id="3.60.10.10">
    <property type="entry name" value="Endonuclease/exonuclease/phosphatase"/>
    <property type="match status" value="1"/>
</dbReference>
<dbReference type="EnsemblMetazoa" id="HelroT170118">
    <property type="protein sequence ID" value="HelroP170118"/>
    <property type="gene ID" value="HelroG170118"/>
</dbReference>
<organism evidence="3 4">
    <name type="scientific">Helobdella robusta</name>
    <name type="common">Californian leech</name>
    <dbReference type="NCBI Taxonomy" id="6412"/>
    <lineage>
        <taxon>Eukaryota</taxon>
        <taxon>Metazoa</taxon>
        <taxon>Spiralia</taxon>
        <taxon>Lophotrochozoa</taxon>
        <taxon>Annelida</taxon>
        <taxon>Clitellata</taxon>
        <taxon>Hirudinea</taxon>
        <taxon>Rhynchobdellida</taxon>
        <taxon>Glossiphoniidae</taxon>
        <taxon>Helobdella</taxon>
    </lineage>
</organism>
<protein>
    <recommendedName>
        <fullName evidence="1">Endonuclease/exonuclease/phosphatase domain-containing protein</fullName>
    </recommendedName>
</protein>
<dbReference type="InParanoid" id="T1F2N7"/>
<dbReference type="Proteomes" id="UP000015101">
    <property type="component" value="Unassembled WGS sequence"/>
</dbReference>
<evidence type="ECO:0000313" key="3">
    <source>
        <dbReference type="EnsemblMetazoa" id="HelroP170118"/>
    </source>
</evidence>
<reference evidence="4" key="1">
    <citation type="submission" date="2012-12" db="EMBL/GenBank/DDBJ databases">
        <authorList>
            <person name="Hellsten U."/>
            <person name="Grimwood J."/>
            <person name="Chapman J.A."/>
            <person name="Shapiro H."/>
            <person name="Aerts A."/>
            <person name="Otillar R.P."/>
            <person name="Terry A.Y."/>
            <person name="Boore J.L."/>
            <person name="Simakov O."/>
            <person name="Marletaz F."/>
            <person name="Cho S.-J."/>
            <person name="Edsinger-Gonzales E."/>
            <person name="Havlak P."/>
            <person name="Kuo D.-H."/>
            <person name="Larsson T."/>
            <person name="Lv J."/>
            <person name="Arendt D."/>
            <person name="Savage R."/>
            <person name="Osoegawa K."/>
            <person name="de Jong P."/>
            <person name="Lindberg D.R."/>
            <person name="Seaver E.C."/>
            <person name="Weisblat D.A."/>
            <person name="Putnam N.H."/>
            <person name="Grigoriev I.V."/>
            <person name="Rokhsar D.S."/>
        </authorList>
    </citation>
    <scope>NUCLEOTIDE SEQUENCE</scope>
</reference>
<dbReference type="Pfam" id="PF14529">
    <property type="entry name" value="Exo_endo_phos_2"/>
    <property type="match status" value="1"/>
</dbReference>
<dbReference type="CTD" id="20203086"/>
<dbReference type="GO" id="GO:0003824">
    <property type="term" value="F:catalytic activity"/>
    <property type="evidence" value="ECO:0007669"/>
    <property type="project" value="InterPro"/>
</dbReference>
<dbReference type="OrthoDB" id="410155at2759"/>
<sequence>MYSLKQKSLKIVIWKKRENRTEPKPTRLWSNCLLAVDRQIGPSNQSIQQTVATNPPHLDVSPGFSSTERAIPAVLLRCLLLRAGIEENPGPPKIWICPGCHQRINKTQYSARCRTYYNWHHLNNCLTNINGHYYCNNCPHPSSNSRCLLASAGASQRPTSTSSFNSSARNKPSTSQAVSAGKLNFLQLNCNGIKNKQEEIQQHLINHNIHIAALQESKLTKGSKNPVFREYAIYRKDRGIGRGGGLILLIHNSIPYSIKSLPDVPTIESQAITINASDTDINIINIYIPPQSTCPTGFTASISKFLLIPNVVLLGDVNAHDPLWYSSLEDTRGEALASEIENSGCSTLNLDTPTHLPASGQPSSPDISVDSDTCYKFFISLQLHMLSTL</sequence>
<dbReference type="GeneID" id="20203086"/>
<dbReference type="AlphaFoldDB" id="T1F2N7"/>
<dbReference type="KEGG" id="hro:HELRODRAFT_170118"/>
<dbReference type="EMBL" id="KB096183">
    <property type="protein sequence ID" value="ESO07572.1"/>
    <property type="molecule type" value="Genomic_DNA"/>
</dbReference>
<name>T1F2N7_HELRO</name>
<feature type="domain" description="Endonuclease/exonuclease/phosphatase" evidence="1">
    <location>
        <begin position="281"/>
        <end position="372"/>
    </location>
</feature>
<dbReference type="EMBL" id="AMQM01003475">
    <property type="status" value="NOT_ANNOTATED_CDS"/>
    <property type="molecule type" value="Genomic_DNA"/>
</dbReference>
<dbReference type="PANTHER" id="PTHR33273">
    <property type="entry name" value="DOMAIN-CONTAINING PROTEIN, PUTATIVE-RELATED"/>
    <property type="match status" value="1"/>
</dbReference>
<gene>
    <name evidence="3" type="primary">20203086</name>
    <name evidence="2" type="ORF">HELRODRAFT_170118</name>
</gene>